<organism evidence="1 2">
    <name type="scientific">Ramazzottius varieornatus</name>
    <name type="common">Water bear</name>
    <name type="synonym">Tardigrade</name>
    <dbReference type="NCBI Taxonomy" id="947166"/>
    <lineage>
        <taxon>Eukaryota</taxon>
        <taxon>Metazoa</taxon>
        <taxon>Ecdysozoa</taxon>
        <taxon>Tardigrada</taxon>
        <taxon>Eutardigrada</taxon>
        <taxon>Parachela</taxon>
        <taxon>Hypsibioidea</taxon>
        <taxon>Ramazzottiidae</taxon>
        <taxon>Ramazzottius</taxon>
    </lineage>
</organism>
<dbReference type="AlphaFoldDB" id="A0A1D1UJD6"/>
<keyword evidence="2" id="KW-1185">Reference proteome</keyword>
<gene>
    <name evidence="1" type="primary">RvY_00531</name>
    <name evidence="1" type="synonym">RvY_00531.1</name>
    <name evidence="1" type="ORF">RvY_00531-1</name>
</gene>
<evidence type="ECO:0000313" key="2">
    <source>
        <dbReference type="Proteomes" id="UP000186922"/>
    </source>
</evidence>
<name>A0A1D1UJD6_RAMVA</name>
<dbReference type="Proteomes" id="UP000186922">
    <property type="component" value="Unassembled WGS sequence"/>
</dbReference>
<sequence>MSMHASALLAYCSIPSSIMYRQLLSVILLAVIVVELTSGLPWQLAHINTNSDLTFPSFSSTTEKPDAWKDRAALGLLDSGVEGSGYAADAPSDDSDLEGSGAPKIFLKSDAQFAPADQANGSLSSVSGGSSSYPANFASTLQQDGAVMTFPVVDNSTAKVDSQVDVGMVLGYVDRASVGFTSQSPADDVVAVYISLKNGKTASGTLTSLNIVEDVLMALYGTGSVELASSTLPITPTQSNATQSN</sequence>
<protein>
    <submittedName>
        <fullName evidence="1">Uncharacterized protein</fullName>
    </submittedName>
</protein>
<comment type="caution">
    <text evidence="1">The sequence shown here is derived from an EMBL/GenBank/DDBJ whole genome shotgun (WGS) entry which is preliminary data.</text>
</comment>
<dbReference type="EMBL" id="BDGG01000001">
    <property type="protein sequence ID" value="GAU87722.1"/>
    <property type="molecule type" value="Genomic_DNA"/>
</dbReference>
<reference evidence="1 2" key="1">
    <citation type="journal article" date="2016" name="Nat. Commun.">
        <title>Extremotolerant tardigrade genome and improved radiotolerance of human cultured cells by tardigrade-unique protein.</title>
        <authorList>
            <person name="Hashimoto T."/>
            <person name="Horikawa D.D."/>
            <person name="Saito Y."/>
            <person name="Kuwahara H."/>
            <person name="Kozuka-Hata H."/>
            <person name="Shin-I T."/>
            <person name="Minakuchi Y."/>
            <person name="Ohishi K."/>
            <person name="Motoyama A."/>
            <person name="Aizu T."/>
            <person name="Enomoto A."/>
            <person name="Kondo K."/>
            <person name="Tanaka S."/>
            <person name="Hara Y."/>
            <person name="Koshikawa S."/>
            <person name="Sagara H."/>
            <person name="Miura T."/>
            <person name="Yokobori S."/>
            <person name="Miyagawa K."/>
            <person name="Suzuki Y."/>
            <person name="Kubo T."/>
            <person name="Oyama M."/>
            <person name="Kohara Y."/>
            <person name="Fujiyama A."/>
            <person name="Arakawa K."/>
            <person name="Katayama T."/>
            <person name="Toyoda A."/>
            <person name="Kunieda T."/>
        </authorList>
    </citation>
    <scope>NUCLEOTIDE SEQUENCE [LARGE SCALE GENOMIC DNA]</scope>
    <source>
        <strain evidence="1 2">YOKOZUNA-1</strain>
    </source>
</reference>
<proteinExistence type="predicted"/>
<evidence type="ECO:0000313" key="1">
    <source>
        <dbReference type="EMBL" id="GAU87722.1"/>
    </source>
</evidence>
<accession>A0A1D1UJD6</accession>